<dbReference type="Pfam" id="PF01799">
    <property type="entry name" value="Fer2_2"/>
    <property type="match status" value="1"/>
</dbReference>
<organism evidence="8 9">
    <name type="scientific">Neomoorella glycerini</name>
    <dbReference type="NCBI Taxonomy" id="55779"/>
    <lineage>
        <taxon>Bacteria</taxon>
        <taxon>Bacillati</taxon>
        <taxon>Bacillota</taxon>
        <taxon>Clostridia</taxon>
        <taxon>Neomoorellales</taxon>
        <taxon>Neomoorellaceae</taxon>
        <taxon>Neomoorella</taxon>
    </lineage>
</organism>
<dbReference type="InterPro" id="IPR001041">
    <property type="entry name" value="2Fe-2S_ferredoxin-type"/>
</dbReference>
<dbReference type="Gene3D" id="1.10.150.120">
    <property type="entry name" value="[2Fe-2S]-binding domain"/>
    <property type="match status" value="1"/>
</dbReference>
<dbReference type="GO" id="GO:0050138">
    <property type="term" value="F:nicotinate dehydrogenase activity"/>
    <property type="evidence" value="ECO:0007669"/>
    <property type="project" value="UniProtKB-EC"/>
</dbReference>
<dbReference type="Pfam" id="PF00111">
    <property type="entry name" value="Fer2"/>
    <property type="match status" value="1"/>
</dbReference>
<dbReference type="Gene3D" id="3.10.20.30">
    <property type="match status" value="1"/>
</dbReference>
<dbReference type="GO" id="GO:0046872">
    <property type="term" value="F:metal ion binding"/>
    <property type="evidence" value="ECO:0007669"/>
    <property type="project" value="UniProtKB-KW"/>
</dbReference>
<dbReference type="InterPro" id="IPR002888">
    <property type="entry name" value="2Fe-2S-bd"/>
</dbReference>
<dbReference type="PANTHER" id="PTHR44379">
    <property type="entry name" value="OXIDOREDUCTASE WITH IRON-SULFUR SUBUNIT"/>
    <property type="match status" value="1"/>
</dbReference>
<keyword evidence="3 8" id="KW-0560">Oxidoreductase</keyword>
<dbReference type="Proteomes" id="UP000425916">
    <property type="component" value="Chromosome"/>
</dbReference>
<protein>
    <submittedName>
        <fullName evidence="8">Nicotinate dehydrogenase small FeS subunit</fullName>
        <ecNumber evidence="8">1.17.1.5</ecNumber>
    </submittedName>
</protein>
<dbReference type="AlphaFoldDB" id="A0A6I5ZNQ4"/>
<keyword evidence="4" id="KW-0408">Iron</keyword>
<comment type="pathway">
    <text evidence="6">Alkaloid degradation; nicotine degradation.</text>
</comment>
<keyword evidence="9" id="KW-1185">Reference proteome</keyword>
<dbReference type="RefSeq" id="WP_156271605.1">
    <property type="nucleotide sequence ID" value="NZ_CP046244.1"/>
</dbReference>
<dbReference type="EMBL" id="CP046244">
    <property type="protein sequence ID" value="QGP91191.1"/>
    <property type="molecule type" value="Genomic_DNA"/>
</dbReference>
<evidence type="ECO:0000256" key="1">
    <source>
        <dbReference type="ARBA" id="ARBA00022714"/>
    </source>
</evidence>
<dbReference type="SUPFAM" id="SSF54292">
    <property type="entry name" value="2Fe-2S ferredoxin-like"/>
    <property type="match status" value="1"/>
</dbReference>
<reference evidence="8 9" key="1">
    <citation type="submission" date="2019-11" db="EMBL/GenBank/DDBJ databases">
        <title>Genome sequence of Moorella glycerini DSM11254.</title>
        <authorList>
            <person name="Poehlein A."/>
            <person name="Boeer T."/>
            <person name="Daniel R."/>
        </authorList>
    </citation>
    <scope>NUCLEOTIDE SEQUENCE [LARGE SCALE GENOMIC DNA]</scope>
    <source>
        <strain evidence="8 9">DSM 11254</strain>
    </source>
</reference>
<sequence length="160" mass="16686">MPRFKLKVNGQEYQVEAPADITLLELLRENLGLTGTKEGCGKGECGACTVILDGQAVNSCLVPAAKAEGSEVLTIEGLAPPGGQLHPLQEAFISEGAVQCGFCTPGMIMSAKALLDQNPRPTREEIKVALSGNLCRCTGYAKIITAVEKAAVMIAGEGRG</sequence>
<feature type="domain" description="2Fe-2S ferredoxin-type" evidence="7">
    <location>
        <begin position="2"/>
        <end position="78"/>
    </location>
</feature>
<evidence type="ECO:0000256" key="2">
    <source>
        <dbReference type="ARBA" id="ARBA00022723"/>
    </source>
</evidence>
<dbReference type="InterPro" id="IPR051452">
    <property type="entry name" value="Diverse_Oxidoreductases"/>
</dbReference>
<dbReference type="PANTHER" id="PTHR44379:SF5">
    <property type="entry name" value="OXIDOREDUCTASE WITH IRON-SULFUR SUBUNIT"/>
    <property type="match status" value="1"/>
</dbReference>
<dbReference type="EC" id="1.17.1.5" evidence="8"/>
<dbReference type="InterPro" id="IPR036010">
    <property type="entry name" value="2Fe-2S_ferredoxin-like_sf"/>
</dbReference>
<dbReference type="PROSITE" id="PS51085">
    <property type="entry name" value="2FE2S_FER_2"/>
    <property type="match status" value="1"/>
</dbReference>
<evidence type="ECO:0000256" key="6">
    <source>
        <dbReference type="ARBA" id="ARBA00060707"/>
    </source>
</evidence>
<dbReference type="FunFam" id="3.10.20.30:FF:000020">
    <property type="entry name" value="Xanthine dehydrogenase iron-sulfur subunit"/>
    <property type="match status" value="1"/>
</dbReference>
<gene>
    <name evidence="8" type="primary">ndhS_2</name>
    <name evidence="8" type="ORF">MGLY_05180</name>
</gene>
<dbReference type="CDD" id="cd00207">
    <property type="entry name" value="fer2"/>
    <property type="match status" value="1"/>
</dbReference>
<name>A0A6I5ZNQ4_9FIRM</name>
<evidence type="ECO:0000313" key="9">
    <source>
        <dbReference type="Proteomes" id="UP000425916"/>
    </source>
</evidence>
<keyword evidence="1" id="KW-0001">2Fe-2S</keyword>
<dbReference type="GO" id="GO:0051537">
    <property type="term" value="F:2 iron, 2 sulfur cluster binding"/>
    <property type="evidence" value="ECO:0007669"/>
    <property type="project" value="UniProtKB-KW"/>
</dbReference>
<evidence type="ECO:0000256" key="4">
    <source>
        <dbReference type="ARBA" id="ARBA00023004"/>
    </source>
</evidence>
<dbReference type="InterPro" id="IPR012675">
    <property type="entry name" value="Beta-grasp_dom_sf"/>
</dbReference>
<dbReference type="PROSITE" id="PS00197">
    <property type="entry name" value="2FE2S_FER_1"/>
    <property type="match status" value="1"/>
</dbReference>
<accession>A0A6I5ZNQ4</accession>
<dbReference type="InterPro" id="IPR006058">
    <property type="entry name" value="2Fe2S_fd_BS"/>
</dbReference>
<dbReference type="InterPro" id="IPR036884">
    <property type="entry name" value="2Fe-2S-bd_dom_sf"/>
</dbReference>
<evidence type="ECO:0000256" key="5">
    <source>
        <dbReference type="ARBA" id="ARBA00023014"/>
    </source>
</evidence>
<keyword evidence="2" id="KW-0479">Metal-binding</keyword>
<keyword evidence="5" id="KW-0411">Iron-sulfur</keyword>
<dbReference type="OrthoDB" id="9796880at2"/>
<dbReference type="FunFam" id="1.10.150.120:FF:000003">
    <property type="entry name" value="Carbon monoxide dehydrogenase, small subunit"/>
    <property type="match status" value="1"/>
</dbReference>
<evidence type="ECO:0000259" key="7">
    <source>
        <dbReference type="PROSITE" id="PS51085"/>
    </source>
</evidence>
<proteinExistence type="predicted"/>
<evidence type="ECO:0000313" key="8">
    <source>
        <dbReference type="EMBL" id="QGP91191.1"/>
    </source>
</evidence>
<evidence type="ECO:0000256" key="3">
    <source>
        <dbReference type="ARBA" id="ARBA00023002"/>
    </source>
</evidence>
<dbReference type="SUPFAM" id="SSF47741">
    <property type="entry name" value="CO dehydrogenase ISP C-domain like"/>
    <property type="match status" value="1"/>
</dbReference>